<name>A0AAE1SPC7_9SOLA</name>
<protein>
    <submittedName>
        <fullName evidence="2">Uncharacterized protein</fullName>
    </submittedName>
</protein>
<evidence type="ECO:0000313" key="3">
    <source>
        <dbReference type="Proteomes" id="UP001291623"/>
    </source>
</evidence>
<feature type="compositionally biased region" description="Basic and acidic residues" evidence="1">
    <location>
        <begin position="35"/>
        <end position="44"/>
    </location>
</feature>
<organism evidence="2 3">
    <name type="scientific">Anisodus tanguticus</name>
    <dbReference type="NCBI Taxonomy" id="243964"/>
    <lineage>
        <taxon>Eukaryota</taxon>
        <taxon>Viridiplantae</taxon>
        <taxon>Streptophyta</taxon>
        <taxon>Embryophyta</taxon>
        <taxon>Tracheophyta</taxon>
        <taxon>Spermatophyta</taxon>
        <taxon>Magnoliopsida</taxon>
        <taxon>eudicotyledons</taxon>
        <taxon>Gunneridae</taxon>
        <taxon>Pentapetalae</taxon>
        <taxon>asterids</taxon>
        <taxon>lamiids</taxon>
        <taxon>Solanales</taxon>
        <taxon>Solanaceae</taxon>
        <taxon>Solanoideae</taxon>
        <taxon>Hyoscyameae</taxon>
        <taxon>Anisodus</taxon>
    </lineage>
</organism>
<reference evidence="2" key="1">
    <citation type="submission" date="2023-12" db="EMBL/GenBank/DDBJ databases">
        <title>Genome assembly of Anisodus tanguticus.</title>
        <authorList>
            <person name="Wang Y.-J."/>
        </authorList>
    </citation>
    <scope>NUCLEOTIDE SEQUENCE</scope>
    <source>
        <strain evidence="2">KB-2021</strain>
        <tissue evidence="2">Leaf</tissue>
    </source>
</reference>
<dbReference type="EMBL" id="JAVYJV010000004">
    <property type="protein sequence ID" value="KAK4372932.1"/>
    <property type="molecule type" value="Genomic_DNA"/>
</dbReference>
<proteinExistence type="predicted"/>
<evidence type="ECO:0000256" key="1">
    <source>
        <dbReference type="SAM" id="MobiDB-lite"/>
    </source>
</evidence>
<dbReference type="Proteomes" id="UP001291623">
    <property type="component" value="Unassembled WGS sequence"/>
</dbReference>
<evidence type="ECO:0000313" key="2">
    <source>
        <dbReference type="EMBL" id="KAK4372932.1"/>
    </source>
</evidence>
<dbReference type="AlphaFoldDB" id="A0AAE1SPC7"/>
<sequence length="112" mass="12497">MAKIRNTNLAEGRRDKGTTKSSINLEEGIESTEAQPDRGKKDLLEVDQSGLKGKELQGSNRKDDVLNKQVESNQMQPIDITNYEHVDTRDNIKECHEPAKLSSNSQVNGFGK</sequence>
<gene>
    <name evidence="2" type="ORF">RND71_008316</name>
</gene>
<comment type="caution">
    <text evidence="2">The sequence shown here is derived from an EMBL/GenBank/DDBJ whole genome shotgun (WGS) entry which is preliminary data.</text>
</comment>
<feature type="region of interest" description="Disordered" evidence="1">
    <location>
        <begin position="1"/>
        <end position="77"/>
    </location>
</feature>
<keyword evidence="3" id="KW-1185">Reference proteome</keyword>
<accession>A0AAE1SPC7</accession>
<feature type="compositionally biased region" description="Basic and acidic residues" evidence="1">
    <location>
        <begin position="52"/>
        <end position="66"/>
    </location>
</feature>